<feature type="transmembrane region" description="Helical" evidence="8">
    <location>
        <begin position="84"/>
        <end position="107"/>
    </location>
</feature>
<feature type="transmembrane region" description="Helical" evidence="8">
    <location>
        <begin position="113"/>
        <end position="136"/>
    </location>
</feature>
<keyword evidence="7 8" id="KW-0472">Membrane</keyword>
<evidence type="ECO:0000256" key="1">
    <source>
        <dbReference type="ARBA" id="ARBA00004141"/>
    </source>
</evidence>
<dbReference type="STRING" id="1120976.SAMN03080606_03503"/>
<dbReference type="OrthoDB" id="2716906at2"/>
<feature type="transmembrane region" description="Helical" evidence="8">
    <location>
        <begin position="187"/>
        <end position="208"/>
    </location>
</feature>
<evidence type="ECO:0000256" key="3">
    <source>
        <dbReference type="ARBA" id="ARBA00022448"/>
    </source>
</evidence>
<evidence type="ECO:0000256" key="6">
    <source>
        <dbReference type="ARBA" id="ARBA00022989"/>
    </source>
</evidence>
<comment type="similarity">
    <text evidence="2">Belongs to the amino acid-polyamine-organocation (APC) superfamily. Spore germination protein (SGP) (TC 2.A.3.9) family.</text>
</comment>
<keyword evidence="6 8" id="KW-1133">Transmembrane helix</keyword>
<feature type="transmembrane region" description="Helical" evidence="8">
    <location>
        <begin position="271"/>
        <end position="295"/>
    </location>
</feature>
<gene>
    <name evidence="9" type="ORF">SAMN03080606_03503</name>
</gene>
<dbReference type="Pfam" id="PF03845">
    <property type="entry name" value="Spore_permease"/>
    <property type="match status" value="1"/>
</dbReference>
<keyword evidence="4" id="KW-0309">Germination</keyword>
<sequence>MFRNNDKISPSQIANILILIMLGTGVLTLPRSLAEAAGADGWIILLVGGLLISLIAIAQAYIVKSLPGKNYMEIITATLSKPVAYIYIVFLVLFLIMLNGFLVRIFAEVVKMFLLFRTPLEVIIVSVLLVTVYLVRQGIEPLARMADLLLPTISILSLVLFALTIRSGDLKNLLPVFQVSLKQIVEAIPLVLFSFLGFEFVLIFGTYVNKPEKLTKSSGGAVLFILLIYSVLNLATMLTFGTEQTVHLIWPTLTLFKTIEFPGLFIENVEAFVMALWVFIVFMSIAPLYLAKVVLLSDLIKTKEFNFFALPLIPLVYLASLIGDSLAEAYEILDIFTKYAATIVAFIFPALILISLLIRKKLKKEGNTNA</sequence>
<dbReference type="GO" id="GO:0016020">
    <property type="term" value="C:membrane"/>
    <property type="evidence" value="ECO:0007669"/>
    <property type="project" value="UniProtKB-SubCell"/>
</dbReference>
<dbReference type="GO" id="GO:0009847">
    <property type="term" value="P:spore germination"/>
    <property type="evidence" value="ECO:0007669"/>
    <property type="project" value="InterPro"/>
</dbReference>
<feature type="transmembrane region" description="Helical" evidence="8">
    <location>
        <begin position="42"/>
        <end position="63"/>
    </location>
</feature>
<evidence type="ECO:0000256" key="8">
    <source>
        <dbReference type="SAM" id="Phobius"/>
    </source>
</evidence>
<feature type="transmembrane region" description="Helical" evidence="8">
    <location>
        <begin position="12"/>
        <end position="30"/>
    </location>
</feature>
<evidence type="ECO:0000256" key="7">
    <source>
        <dbReference type="ARBA" id="ARBA00023136"/>
    </source>
</evidence>
<evidence type="ECO:0000313" key="10">
    <source>
        <dbReference type="Proteomes" id="UP000198636"/>
    </source>
</evidence>
<dbReference type="AlphaFoldDB" id="A0A1G5KJ03"/>
<evidence type="ECO:0000256" key="5">
    <source>
        <dbReference type="ARBA" id="ARBA00022692"/>
    </source>
</evidence>
<dbReference type="Gene3D" id="1.20.1740.10">
    <property type="entry name" value="Amino acid/polyamine transporter I"/>
    <property type="match status" value="1"/>
</dbReference>
<dbReference type="Proteomes" id="UP000198636">
    <property type="component" value="Unassembled WGS sequence"/>
</dbReference>
<dbReference type="RefSeq" id="WP_091546106.1">
    <property type="nucleotide sequence ID" value="NZ_FMUS01000027.1"/>
</dbReference>
<protein>
    <submittedName>
        <fullName evidence="9">Spore germination protein</fullName>
    </submittedName>
</protein>
<dbReference type="PANTHER" id="PTHR34975">
    <property type="entry name" value="SPORE GERMINATION PROTEIN A2"/>
    <property type="match status" value="1"/>
</dbReference>
<evidence type="ECO:0000256" key="4">
    <source>
        <dbReference type="ARBA" id="ARBA00022544"/>
    </source>
</evidence>
<proteinExistence type="inferred from homology"/>
<keyword evidence="3" id="KW-0813">Transport</keyword>
<evidence type="ECO:0000313" key="9">
    <source>
        <dbReference type="EMBL" id="SCZ00080.1"/>
    </source>
</evidence>
<organism evidence="9 10">
    <name type="scientific">Alkaliphilus peptidifermentans DSM 18978</name>
    <dbReference type="NCBI Taxonomy" id="1120976"/>
    <lineage>
        <taxon>Bacteria</taxon>
        <taxon>Bacillati</taxon>
        <taxon>Bacillota</taxon>
        <taxon>Clostridia</taxon>
        <taxon>Peptostreptococcales</taxon>
        <taxon>Natronincolaceae</taxon>
        <taxon>Alkaliphilus</taxon>
    </lineage>
</organism>
<feature type="transmembrane region" description="Helical" evidence="8">
    <location>
        <begin position="220"/>
        <end position="240"/>
    </location>
</feature>
<feature type="transmembrane region" description="Helical" evidence="8">
    <location>
        <begin position="148"/>
        <end position="167"/>
    </location>
</feature>
<keyword evidence="5 8" id="KW-0812">Transmembrane</keyword>
<feature type="transmembrane region" description="Helical" evidence="8">
    <location>
        <begin position="339"/>
        <end position="358"/>
    </location>
</feature>
<feature type="transmembrane region" description="Helical" evidence="8">
    <location>
        <begin position="307"/>
        <end position="327"/>
    </location>
</feature>
<keyword evidence="10" id="KW-1185">Reference proteome</keyword>
<accession>A0A1G5KJ03</accession>
<dbReference type="PANTHER" id="PTHR34975:SF2">
    <property type="entry name" value="SPORE GERMINATION PROTEIN A2"/>
    <property type="match status" value="1"/>
</dbReference>
<dbReference type="NCBIfam" id="TIGR00912">
    <property type="entry name" value="2A0309"/>
    <property type="match status" value="1"/>
</dbReference>
<dbReference type="InterPro" id="IPR004761">
    <property type="entry name" value="Spore_GerAB"/>
</dbReference>
<comment type="subcellular location">
    <subcellularLocation>
        <location evidence="1">Membrane</location>
        <topology evidence="1">Multi-pass membrane protein</topology>
    </subcellularLocation>
</comment>
<name>A0A1G5KJ03_9FIRM</name>
<evidence type="ECO:0000256" key="2">
    <source>
        <dbReference type="ARBA" id="ARBA00007998"/>
    </source>
</evidence>
<dbReference type="EMBL" id="FMUS01000027">
    <property type="protein sequence ID" value="SCZ00080.1"/>
    <property type="molecule type" value="Genomic_DNA"/>
</dbReference>
<reference evidence="9 10" key="1">
    <citation type="submission" date="2016-10" db="EMBL/GenBank/DDBJ databases">
        <authorList>
            <person name="de Groot N.N."/>
        </authorList>
    </citation>
    <scope>NUCLEOTIDE SEQUENCE [LARGE SCALE GENOMIC DNA]</scope>
    <source>
        <strain evidence="9 10">DSM 18978</strain>
    </source>
</reference>